<feature type="transmembrane region" description="Helical" evidence="2">
    <location>
        <begin position="239"/>
        <end position="259"/>
    </location>
</feature>
<feature type="region of interest" description="Disordered" evidence="1">
    <location>
        <begin position="166"/>
        <end position="195"/>
    </location>
</feature>
<feature type="transmembrane region" description="Helical" evidence="2">
    <location>
        <begin position="141"/>
        <end position="162"/>
    </location>
</feature>
<name>S4VR81_9VIRU</name>
<evidence type="ECO:0000313" key="4">
    <source>
        <dbReference type="Proteomes" id="UP000201566"/>
    </source>
</evidence>
<gene>
    <name evidence="3" type="ORF">pdul_cds_3</name>
</gene>
<evidence type="ECO:0000313" key="3">
    <source>
        <dbReference type="EMBL" id="AGO81870.2"/>
    </source>
</evidence>
<dbReference type="RefSeq" id="YP_008318539.2">
    <property type="nucleotide sequence ID" value="NC_021858.1"/>
</dbReference>
<dbReference type="KEGG" id="vg:16512402"/>
<organism evidence="3 4">
    <name type="scientific">Pandoravirus dulcis</name>
    <dbReference type="NCBI Taxonomy" id="1349409"/>
    <lineage>
        <taxon>Viruses</taxon>
        <taxon>Pandoravirus</taxon>
    </lineage>
</organism>
<keyword evidence="2" id="KW-0472">Membrane</keyword>
<accession>S4VR81</accession>
<protein>
    <submittedName>
        <fullName evidence="3">Uncharacterized protein</fullName>
    </submittedName>
</protein>
<dbReference type="GeneID" id="16512402"/>
<evidence type="ECO:0000256" key="1">
    <source>
        <dbReference type="SAM" id="MobiDB-lite"/>
    </source>
</evidence>
<feature type="compositionally biased region" description="Polar residues" evidence="1">
    <location>
        <begin position="166"/>
        <end position="178"/>
    </location>
</feature>
<reference evidence="3 4" key="1">
    <citation type="journal article" date="2013" name="Science">
        <title>Pandoraviruses: amoeba viruses with genomes up to 2.5 Mb reaching that of parasitic eukaryotes.</title>
        <authorList>
            <person name="Philippe N."/>
            <person name="Legendre M."/>
            <person name="Doutre G."/>
            <person name="Coute Y."/>
            <person name="Poirot O."/>
            <person name="Lescot M."/>
            <person name="Arslan D."/>
            <person name="Seltzer V."/>
            <person name="Bertaux L."/>
            <person name="Bruley C."/>
            <person name="Garin J."/>
            <person name="Claverie J.M."/>
            <person name="Abergel C."/>
        </authorList>
    </citation>
    <scope>NUCLEOTIDE SEQUENCE [LARGE SCALE GENOMIC DNA]</scope>
    <source>
        <strain evidence="3">Melbourne</strain>
    </source>
</reference>
<dbReference type="Proteomes" id="UP000201566">
    <property type="component" value="Segment"/>
</dbReference>
<keyword evidence="2" id="KW-0812">Transmembrane</keyword>
<proteinExistence type="predicted"/>
<dbReference type="EMBL" id="KC977570">
    <property type="protein sequence ID" value="AGO81870.2"/>
    <property type="molecule type" value="Genomic_DNA"/>
</dbReference>
<sequence length="261" mass="26743">MLFLIAVPAQLYDPTPPQAVNPTPTTSNNKTMDIDRVLGLSSVNNAITNETVGGVDNEVTSASNVATNDGANSTIADGDACEPVPVMDQNETDTVAGEAGRAPAAIGKRGDVGGTCTSSSVRAPATKAAASKSPWIDAACLARQILIVLVAVVVSIVVVSVMRPQSTLPGGTDGSNPLSFPADRGDRLASTPSPAACPPIRGGRGLVLTGRLVGEHCVYRFAAASQPAPEPDTTEPRHTMLLILFGAILVVLIAIASDFHL</sequence>
<evidence type="ECO:0000256" key="2">
    <source>
        <dbReference type="SAM" id="Phobius"/>
    </source>
</evidence>
<keyword evidence="2" id="KW-1133">Transmembrane helix</keyword>